<organism evidence="1">
    <name type="scientific">Siphoviridae sp. ctKvA22</name>
    <dbReference type="NCBI Taxonomy" id="2826246"/>
    <lineage>
        <taxon>Viruses</taxon>
        <taxon>Duplodnaviria</taxon>
        <taxon>Heunggongvirae</taxon>
        <taxon>Uroviricota</taxon>
        <taxon>Caudoviricetes</taxon>
    </lineage>
</organism>
<reference evidence="1" key="1">
    <citation type="journal article" date="2021" name="Proc. Natl. Acad. Sci. U.S.A.">
        <title>A Catalog of Tens of Thousands of Viruses from Human Metagenomes Reveals Hidden Associations with Chronic Diseases.</title>
        <authorList>
            <person name="Tisza M.J."/>
            <person name="Buck C.B."/>
        </authorList>
    </citation>
    <scope>NUCLEOTIDE SEQUENCE</scope>
    <source>
        <strain evidence="1">CtKvA22</strain>
    </source>
</reference>
<protein>
    <submittedName>
        <fullName evidence="1">Uncharacterized protein</fullName>
    </submittedName>
</protein>
<dbReference type="EMBL" id="BK014860">
    <property type="protein sequence ID" value="DAD79188.1"/>
    <property type="molecule type" value="Genomic_DNA"/>
</dbReference>
<accession>A0A8S5MAD6</accession>
<name>A0A8S5MAD6_9CAUD</name>
<sequence length="45" mass="5118">MKMVTRKAMKLVILKAMTVEVIVMKMAITKATKKAMKQPKRNPTV</sequence>
<evidence type="ECO:0000313" key="1">
    <source>
        <dbReference type="EMBL" id="DAD79188.1"/>
    </source>
</evidence>
<proteinExistence type="predicted"/>